<name>A0A915CQG3_9BILA</name>
<feature type="domain" description="HTH psq-type" evidence="2">
    <location>
        <begin position="5"/>
        <end position="52"/>
    </location>
</feature>
<evidence type="ECO:0000259" key="2">
    <source>
        <dbReference type="Pfam" id="PF04218"/>
    </source>
</evidence>
<accession>A0A915CQG3</accession>
<sequence length="69" mass="7844">MKTPKKKRRVITLEDKKKVIEPSEGKSLRELSKQLNMAQSTIMGILKKKPRLSMQSMKVGKPCELACSQ</sequence>
<dbReference type="Pfam" id="PF04218">
    <property type="entry name" value="CENP-B_N"/>
    <property type="match status" value="1"/>
</dbReference>
<dbReference type="Gene3D" id="1.10.10.60">
    <property type="entry name" value="Homeodomain-like"/>
    <property type="match status" value="1"/>
</dbReference>
<dbReference type="Proteomes" id="UP000887574">
    <property type="component" value="Unplaced"/>
</dbReference>
<keyword evidence="3" id="KW-1185">Reference proteome</keyword>
<dbReference type="InterPro" id="IPR009057">
    <property type="entry name" value="Homeodomain-like_sf"/>
</dbReference>
<evidence type="ECO:0000313" key="3">
    <source>
        <dbReference type="Proteomes" id="UP000887574"/>
    </source>
</evidence>
<dbReference type="InterPro" id="IPR007889">
    <property type="entry name" value="HTH_Psq"/>
</dbReference>
<dbReference type="WBParaSite" id="jg11039">
    <property type="protein sequence ID" value="jg11039"/>
    <property type="gene ID" value="jg11039"/>
</dbReference>
<organism evidence="3 4">
    <name type="scientific">Ditylenchus dipsaci</name>
    <dbReference type="NCBI Taxonomy" id="166011"/>
    <lineage>
        <taxon>Eukaryota</taxon>
        <taxon>Metazoa</taxon>
        <taxon>Ecdysozoa</taxon>
        <taxon>Nematoda</taxon>
        <taxon>Chromadorea</taxon>
        <taxon>Rhabditida</taxon>
        <taxon>Tylenchina</taxon>
        <taxon>Tylenchomorpha</taxon>
        <taxon>Sphaerularioidea</taxon>
        <taxon>Anguinidae</taxon>
        <taxon>Anguininae</taxon>
        <taxon>Ditylenchus</taxon>
    </lineage>
</organism>
<dbReference type="AlphaFoldDB" id="A0A915CQG3"/>
<evidence type="ECO:0000256" key="1">
    <source>
        <dbReference type="ARBA" id="ARBA00004123"/>
    </source>
</evidence>
<dbReference type="GO" id="GO:0003677">
    <property type="term" value="F:DNA binding"/>
    <property type="evidence" value="ECO:0007669"/>
    <property type="project" value="InterPro"/>
</dbReference>
<protein>
    <submittedName>
        <fullName evidence="4">HTH psq-type domain-containing protein</fullName>
    </submittedName>
</protein>
<dbReference type="GO" id="GO:0005634">
    <property type="term" value="C:nucleus"/>
    <property type="evidence" value="ECO:0007669"/>
    <property type="project" value="UniProtKB-SubCell"/>
</dbReference>
<proteinExistence type="predicted"/>
<reference evidence="4" key="1">
    <citation type="submission" date="2022-11" db="UniProtKB">
        <authorList>
            <consortium name="WormBaseParasite"/>
        </authorList>
    </citation>
    <scope>IDENTIFICATION</scope>
</reference>
<dbReference type="SUPFAM" id="SSF46689">
    <property type="entry name" value="Homeodomain-like"/>
    <property type="match status" value="1"/>
</dbReference>
<evidence type="ECO:0000313" key="4">
    <source>
        <dbReference type="WBParaSite" id="jg11039"/>
    </source>
</evidence>
<comment type="subcellular location">
    <subcellularLocation>
        <location evidence="1">Nucleus</location>
    </subcellularLocation>
</comment>